<dbReference type="SUPFAM" id="SSF55804">
    <property type="entry name" value="Phoshotransferase/anion transport protein"/>
    <property type="match status" value="1"/>
</dbReference>
<evidence type="ECO:0000259" key="1">
    <source>
        <dbReference type="PROSITE" id="PS51094"/>
    </source>
</evidence>
<dbReference type="GO" id="GO:0030295">
    <property type="term" value="F:protein kinase activator activity"/>
    <property type="evidence" value="ECO:0007669"/>
    <property type="project" value="TreeGrafter"/>
</dbReference>
<dbReference type="OrthoDB" id="5502920at2"/>
<protein>
    <submittedName>
        <fullName evidence="2">PTS system, IIA component</fullName>
    </submittedName>
</protein>
<dbReference type="InterPro" id="IPR002178">
    <property type="entry name" value="PTS_EIIA_type-2_dom"/>
</dbReference>
<feature type="domain" description="PTS EIIA type-2" evidence="1">
    <location>
        <begin position="1"/>
        <end position="153"/>
    </location>
</feature>
<gene>
    <name evidence="2" type="ORF">DPRO_0571</name>
</gene>
<organism evidence="2 3">
    <name type="scientific">Pseudodesulfovibrio profundus</name>
    <dbReference type="NCBI Taxonomy" id="57320"/>
    <lineage>
        <taxon>Bacteria</taxon>
        <taxon>Pseudomonadati</taxon>
        <taxon>Thermodesulfobacteriota</taxon>
        <taxon>Desulfovibrionia</taxon>
        <taxon>Desulfovibrionales</taxon>
        <taxon>Desulfovibrionaceae</taxon>
    </lineage>
</organism>
<dbReference type="KEGG" id="pprf:DPRO_0571"/>
<dbReference type="PANTHER" id="PTHR47738:SF1">
    <property type="entry name" value="NITROGEN REGULATORY PROTEIN"/>
    <property type="match status" value="1"/>
</dbReference>
<evidence type="ECO:0000313" key="2">
    <source>
        <dbReference type="EMBL" id="SOB57454.1"/>
    </source>
</evidence>
<name>A0A2C8F5Z6_9BACT</name>
<dbReference type="PROSITE" id="PS51094">
    <property type="entry name" value="PTS_EIIA_TYPE_2"/>
    <property type="match status" value="1"/>
</dbReference>
<dbReference type="InterPro" id="IPR051541">
    <property type="entry name" value="PTS_SugarTrans_NitroReg"/>
</dbReference>
<accession>A0A2C8F5Z6</accession>
<dbReference type="PANTHER" id="PTHR47738">
    <property type="entry name" value="PTS SYSTEM FRUCTOSE-LIKE EIIA COMPONENT-RELATED"/>
    <property type="match status" value="1"/>
</dbReference>
<dbReference type="AlphaFoldDB" id="A0A2C8F5Z6"/>
<evidence type="ECO:0000313" key="3">
    <source>
        <dbReference type="Proteomes" id="UP000219215"/>
    </source>
</evidence>
<dbReference type="Proteomes" id="UP000219215">
    <property type="component" value="Chromosome DPRO"/>
</dbReference>
<dbReference type="EMBL" id="LT907975">
    <property type="protein sequence ID" value="SOB57454.1"/>
    <property type="molecule type" value="Genomic_DNA"/>
</dbReference>
<sequence length="268" mass="29491">MDTILDAIQEGRLFELPENDKWHALQFLAHIIEAFPETTAGTDVVGLVAKREEATNTAIGKGWACPHARLSYEEDLMCVIGWSPKGIDYGAPDGIPVSLVVMYMVPDNQRNHYLREVSILAKTIDAQPGLEKLCQAKNLDDVRHYLLDLVETAKGAVGPDARAKMIRLQTRETLEKFSFRDLSNLICEPVTLVAAAGSALHIALTQNGELAERLDSASDVIEKMAAVGVYQTGDWRLLRRATVNYPGGRVTYDCLAIKIAKDNSRGGK</sequence>
<proteinExistence type="predicted"/>
<dbReference type="Gene3D" id="3.40.930.10">
    <property type="entry name" value="Mannitol-specific EII, Chain A"/>
    <property type="match status" value="1"/>
</dbReference>
<dbReference type="RefSeq" id="WP_097010705.1">
    <property type="nucleotide sequence ID" value="NZ_LT907975.1"/>
</dbReference>
<reference evidence="3" key="1">
    <citation type="submission" date="2017-09" db="EMBL/GenBank/DDBJ databases">
        <authorList>
            <person name="Regsiter A."/>
            <person name="William W."/>
        </authorList>
    </citation>
    <scope>NUCLEOTIDE SEQUENCE [LARGE SCALE GENOMIC DNA]</scope>
    <source>
        <strain evidence="3">500-1</strain>
    </source>
</reference>
<dbReference type="Pfam" id="PF00359">
    <property type="entry name" value="PTS_EIIA_2"/>
    <property type="match status" value="1"/>
</dbReference>
<dbReference type="InterPro" id="IPR016152">
    <property type="entry name" value="PTrfase/Anion_transptr"/>
</dbReference>
<keyword evidence="3" id="KW-1185">Reference proteome</keyword>